<evidence type="ECO:0000256" key="5">
    <source>
        <dbReference type="ARBA" id="ARBA00022737"/>
    </source>
</evidence>
<dbReference type="EMBL" id="LJIG01016330">
    <property type="protein sequence ID" value="KRT80925.1"/>
    <property type="molecule type" value="Genomic_DNA"/>
</dbReference>
<dbReference type="PRINTS" id="PR00011">
    <property type="entry name" value="EGFLAMININ"/>
</dbReference>
<keyword evidence="8" id="KW-0175">Coiled coil</keyword>
<dbReference type="Gene3D" id="2.10.25.10">
    <property type="entry name" value="Laminin"/>
    <property type="match status" value="6"/>
</dbReference>
<feature type="non-terminal residue" evidence="15">
    <location>
        <position position="1"/>
    </location>
</feature>
<dbReference type="PROSITE" id="PS51115">
    <property type="entry name" value="LAMININ_IVA"/>
    <property type="match status" value="1"/>
</dbReference>
<dbReference type="SMART" id="SM00281">
    <property type="entry name" value="LamB"/>
    <property type="match status" value="1"/>
</dbReference>
<gene>
    <name evidence="15" type="ORF">AMK59_5061</name>
</gene>
<dbReference type="PROSITE" id="PS50027">
    <property type="entry name" value="EGF_LAM_2"/>
    <property type="match status" value="5"/>
</dbReference>
<feature type="domain" description="Laminin EGF-like" evidence="13">
    <location>
        <begin position="660"/>
        <end position="706"/>
    </location>
</feature>
<dbReference type="Pfam" id="PF24973">
    <property type="entry name" value="EGF_LMN_ATRN"/>
    <property type="match status" value="1"/>
</dbReference>
<evidence type="ECO:0000259" key="14">
    <source>
        <dbReference type="PROSITE" id="PS51115"/>
    </source>
</evidence>
<proteinExistence type="predicted"/>
<dbReference type="Pfam" id="PF00052">
    <property type="entry name" value="Laminin_B"/>
    <property type="match status" value="1"/>
</dbReference>
<evidence type="ECO:0000256" key="9">
    <source>
        <dbReference type="ARBA" id="ARBA00023157"/>
    </source>
</evidence>
<keyword evidence="5" id="KW-0677">Repeat</keyword>
<keyword evidence="11 12" id="KW-0424">Laminin EGF-like domain</keyword>
<comment type="subcellular location">
    <subcellularLocation>
        <location evidence="1">Secreted</location>
        <location evidence="1">Extracellular space</location>
        <location evidence="1">Extracellular matrix</location>
        <location evidence="1">Basement membrane</location>
    </subcellularLocation>
</comment>
<feature type="disulfide bond" evidence="12">
    <location>
        <begin position="1018"/>
        <end position="1027"/>
    </location>
</feature>
<dbReference type="InterPro" id="IPR050440">
    <property type="entry name" value="Laminin/Netrin_ECM"/>
</dbReference>
<feature type="non-terminal residue" evidence="15">
    <location>
        <position position="1091"/>
    </location>
</feature>
<evidence type="ECO:0000256" key="7">
    <source>
        <dbReference type="ARBA" id="ARBA00022889"/>
    </source>
</evidence>
<evidence type="ECO:0008006" key="17">
    <source>
        <dbReference type="Google" id="ProtNLM"/>
    </source>
</evidence>
<dbReference type="Pfam" id="PF00053">
    <property type="entry name" value="EGF_laminin"/>
    <property type="match status" value="4"/>
</dbReference>
<dbReference type="FunFam" id="2.10.25.10:FF:000224">
    <property type="entry name" value="Usherin"/>
    <property type="match status" value="1"/>
</dbReference>
<feature type="disulfide bond" evidence="12">
    <location>
        <begin position="569"/>
        <end position="581"/>
    </location>
</feature>
<dbReference type="Proteomes" id="UP000051574">
    <property type="component" value="Unassembled WGS sequence"/>
</dbReference>
<dbReference type="SMART" id="SM00180">
    <property type="entry name" value="EGF_Lam"/>
    <property type="match status" value="7"/>
</dbReference>
<feature type="domain" description="Laminin EGF-like" evidence="13">
    <location>
        <begin position="707"/>
        <end position="757"/>
    </location>
</feature>
<dbReference type="GO" id="GO:0009887">
    <property type="term" value="P:animal organ morphogenesis"/>
    <property type="evidence" value="ECO:0007669"/>
    <property type="project" value="TreeGrafter"/>
</dbReference>
<keyword evidence="4" id="KW-0732">Signal</keyword>
<feature type="disulfide bond" evidence="12">
    <location>
        <begin position="707"/>
        <end position="719"/>
    </location>
</feature>
<dbReference type="FunFam" id="2.10.25.10:FF:000083">
    <property type="entry name" value="Laminin subunit alpha"/>
    <property type="match status" value="1"/>
</dbReference>
<comment type="caution">
    <text evidence="12">Lacks conserved residue(s) required for the propagation of feature annotation.</text>
</comment>
<evidence type="ECO:0000256" key="3">
    <source>
        <dbReference type="ARBA" id="ARBA00022530"/>
    </source>
</evidence>
<feature type="disulfide bond" evidence="12">
    <location>
        <begin position="571"/>
        <end position="588"/>
    </location>
</feature>
<evidence type="ECO:0000256" key="6">
    <source>
        <dbReference type="ARBA" id="ARBA00022869"/>
    </source>
</evidence>
<keyword evidence="6" id="KW-0084">Basement membrane</keyword>
<evidence type="ECO:0000256" key="2">
    <source>
        <dbReference type="ARBA" id="ARBA00022525"/>
    </source>
</evidence>
<dbReference type="FunFam" id="2.10.25.10:FF:000065">
    <property type="entry name" value="Laminin subunit beta 1"/>
    <property type="match status" value="1"/>
</dbReference>
<feature type="disulfide bond" evidence="12">
    <location>
        <begin position="728"/>
        <end position="737"/>
    </location>
</feature>
<dbReference type="GO" id="GO:0048731">
    <property type="term" value="P:system development"/>
    <property type="evidence" value="ECO:0007669"/>
    <property type="project" value="UniProtKB-ARBA"/>
</dbReference>
<keyword evidence="16" id="KW-1185">Reference proteome</keyword>
<sequence length="1091" mass="122080">QCQPRVSGRTCKEPLKAHYFPTLYQYQYEIEDGRTPHDTAVRYSYDENDFPDYSWRGYAVFSVVQNEILQTVYITKSSVYLVVLRYVNKDSEPIVGKLTIIPDVPSDIQQQQQVSVTFRNSSAPTSVLTESLVMNPGRWTFNIKVDAAKLKEGQDLLIDYFVLLPEEFYLANILKQKIDNPCKVFENGLCRDFQYPNISSYDNTQGAGGYIDLGAAIAPPDQYYKDRDHLDLLGAWKSIPLINNEQPIMNYEIIVRKAGPYVLLLNYLTPREDQRTHSIDVDVINLTNQTGRAELYACPYTSVCRQVLTTPDGNVAVYQADVNNIKLVLKGNNANVGIHSIVAIPLYDWSLDFIRPKSVCIRRDGVCQPAMFPSPPESKKLQFEQEVEAAPVEGETLPPVVKENTTSYIYLSGNSPMIDLRGKVTTPGYYMFAVHYYQPDFPEFDLDILIQNGQFYQAKLPLSHCPAKSGCRSIISQPNDVTQFYLTENFMITHTLPDKYKNAYLDYILIIPSDVYSPRILEEEEFDRASEFILNCGNNQFNIDTTKEGFCKDSVFSITAGYNRGALECQCDFEGSLSFECDKFGGQCKCKPNIIGRQCEACKTGYYGFPDCKPCNCPSTATCEPITGNCQCPDYVTGSRCDQCMPETYGFHPIIGCEPCKCNPLGVNGSLQCDLFTGACSCKENIVARTCDVCKPGHFSYPYCETCECDTSGTLEEICDQISAECFCKKYVVGPQCNICREGSYNLQTNNEYGCTECFCFGKTTRCSSSSLIRTAVFYMKGWRLVNVKFSDRLNVTTANLTLRNYDEYTVEARLSNASLENDTVYFAVPYVYLGKKLTSYGGFLKYNLFYTIGESGRALYGADIILEGANTYLTYTSSEQPANEQDFVGSLEIVEANFELPSKLPANREHIMMVLKDLRGIYIRAGYWSATYSTRLSNVFLDEASNAAAYHDSHKYTRAVSVEHCQCPPNYQGLSCEECAPGYYRISTGTHGGSCIPCQCNGHADTCDVNTGVCLNCQHNTKGDHCEQCAIGYHGNAQQGTPMDCLICACPLPIGSNNFATGCEVSQDGDDIYCDCMEGYAGPRCQYCGN</sequence>
<dbReference type="PROSITE" id="PS01248">
    <property type="entry name" value="EGF_LAM_1"/>
    <property type="match status" value="3"/>
</dbReference>
<keyword evidence="10" id="KW-0325">Glycoprotein</keyword>
<dbReference type="GO" id="GO:0007155">
    <property type="term" value="P:cell adhesion"/>
    <property type="evidence" value="ECO:0007669"/>
    <property type="project" value="UniProtKB-KW"/>
</dbReference>
<feature type="disulfide bond" evidence="12">
    <location>
        <begin position="590"/>
        <end position="599"/>
    </location>
</feature>
<feature type="disulfide bond" evidence="12">
    <location>
        <begin position="632"/>
        <end position="641"/>
    </location>
</feature>
<evidence type="ECO:0000313" key="16">
    <source>
        <dbReference type="Proteomes" id="UP000051574"/>
    </source>
</evidence>
<comment type="caution">
    <text evidence="15">The sequence shown here is derived from an EMBL/GenBank/DDBJ whole genome shotgun (WGS) entry which is preliminary data.</text>
</comment>
<dbReference type="GO" id="GO:0009888">
    <property type="term" value="P:tissue development"/>
    <property type="evidence" value="ECO:0007669"/>
    <property type="project" value="TreeGrafter"/>
</dbReference>
<dbReference type="InterPro" id="IPR000034">
    <property type="entry name" value="Laminin_IV"/>
</dbReference>
<dbReference type="PANTHER" id="PTHR10574">
    <property type="entry name" value="NETRIN/LAMININ-RELATED"/>
    <property type="match status" value="1"/>
</dbReference>
<keyword evidence="3" id="KW-0272">Extracellular matrix</keyword>
<dbReference type="SUPFAM" id="SSF57196">
    <property type="entry name" value="EGF/Laminin"/>
    <property type="match status" value="6"/>
</dbReference>
<evidence type="ECO:0000313" key="15">
    <source>
        <dbReference type="EMBL" id="KRT80925.1"/>
    </source>
</evidence>
<feature type="domain" description="Laminin IV type A" evidence="14">
    <location>
        <begin position="778"/>
        <end position="965"/>
    </location>
</feature>
<dbReference type="AlphaFoldDB" id="A0A0T6B1H7"/>
<reference evidence="15 16" key="1">
    <citation type="submission" date="2015-09" db="EMBL/GenBank/DDBJ databases">
        <title>Draft genome of the scarab beetle Oryctes borbonicus.</title>
        <authorList>
            <person name="Meyer J.M."/>
            <person name="Markov G.V."/>
            <person name="Baskaran P."/>
            <person name="Herrmann M."/>
            <person name="Sommer R.J."/>
            <person name="Roedelsperger C."/>
        </authorList>
    </citation>
    <scope>NUCLEOTIDE SEQUENCE [LARGE SCALE GENOMIC DNA]</scope>
    <source>
        <strain evidence="15">OB123</strain>
        <tissue evidence="15">Whole animal</tissue>
    </source>
</reference>
<dbReference type="FunFam" id="2.10.25.10:FF:000454">
    <property type="entry name" value="Laminin subunit alpha 1"/>
    <property type="match status" value="1"/>
</dbReference>
<evidence type="ECO:0000256" key="1">
    <source>
        <dbReference type="ARBA" id="ARBA00004302"/>
    </source>
</evidence>
<dbReference type="FunFam" id="2.10.25.10:FF:000407">
    <property type="entry name" value="Laminin subunit alpha-3"/>
    <property type="match status" value="1"/>
</dbReference>
<dbReference type="InterPro" id="IPR056863">
    <property type="entry name" value="LMN_ATRN_NET-like_EGF"/>
</dbReference>
<organism evidence="15 16">
    <name type="scientific">Oryctes borbonicus</name>
    <dbReference type="NCBI Taxonomy" id="1629725"/>
    <lineage>
        <taxon>Eukaryota</taxon>
        <taxon>Metazoa</taxon>
        <taxon>Ecdysozoa</taxon>
        <taxon>Arthropoda</taxon>
        <taxon>Hexapoda</taxon>
        <taxon>Insecta</taxon>
        <taxon>Pterygota</taxon>
        <taxon>Neoptera</taxon>
        <taxon>Endopterygota</taxon>
        <taxon>Coleoptera</taxon>
        <taxon>Polyphaga</taxon>
        <taxon>Scarabaeiformia</taxon>
        <taxon>Scarabaeidae</taxon>
        <taxon>Dynastinae</taxon>
        <taxon>Oryctes</taxon>
    </lineage>
</organism>
<evidence type="ECO:0000256" key="10">
    <source>
        <dbReference type="ARBA" id="ARBA00023180"/>
    </source>
</evidence>
<feature type="disulfide bond" evidence="12">
    <location>
        <begin position="682"/>
        <end position="691"/>
    </location>
</feature>
<dbReference type="PANTHER" id="PTHR10574:SF406">
    <property type="entry name" value="LAMININ SUBUNIT ALPHA 5"/>
    <property type="match status" value="1"/>
</dbReference>
<feature type="domain" description="Laminin EGF-like" evidence="13">
    <location>
        <begin position="999"/>
        <end position="1048"/>
    </location>
</feature>
<keyword evidence="2" id="KW-0964">Secreted</keyword>
<accession>A0A0T6B1H7</accession>
<evidence type="ECO:0000259" key="13">
    <source>
        <dbReference type="PROSITE" id="PS50027"/>
    </source>
</evidence>
<evidence type="ECO:0000256" key="11">
    <source>
        <dbReference type="ARBA" id="ARBA00023292"/>
    </source>
</evidence>
<evidence type="ECO:0000256" key="8">
    <source>
        <dbReference type="ARBA" id="ARBA00023054"/>
    </source>
</evidence>
<name>A0A0T6B1H7_9SCAR</name>
<evidence type="ECO:0000256" key="12">
    <source>
        <dbReference type="PROSITE-ProRule" id="PRU00460"/>
    </source>
</evidence>
<keyword evidence="9 12" id="KW-1015">Disulfide bond</keyword>
<dbReference type="GO" id="GO:0005604">
    <property type="term" value="C:basement membrane"/>
    <property type="evidence" value="ECO:0007669"/>
    <property type="project" value="UniProtKB-SubCell"/>
</dbReference>
<dbReference type="InterPro" id="IPR002049">
    <property type="entry name" value="LE_dom"/>
</dbReference>
<feature type="domain" description="Laminin EGF-like" evidence="13">
    <location>
        <begin position="569"/>
        <end position="614"/>
    </location>
</feature>
<feature type="domain" description="Laminin EGF-like" evidence="13">
    <location>
        <begin position="615"/>
        <end position="659"/>
    </location>
</feature>
<dbReference type="OrthoDB" id="10011303at2759"/>
<feature type="disulfide bond" evidence="12">
    <location>
        <begin position="709"/>
        <end position="726"/>
    </location>
</feature>
<protein>
    <recommendedName>
        <fullName evidence="17">Laminin subunit alpha</fullName>
    </recommendedName>
</protein>
<dbReference type="CDD" id="cd00055">
    <property type="entry name" value="EGF_Lam"/>
    <property type="match status" value="6"/>
</dbReference>
<keyword evidence="7" id="KW-0130">Cell adhesion</keyword>
<evidence type="ECO:0000256" key="4">
    <source>
        <dbReference type="ARBA" id="ARBA00022729"/>
    </source>
</evidence>